<feature type="region of interest" description="Disordered" evidence="1">
    <location>
        <begin position="26"/>
        <end position="48"/>
    </location>
</feature>
<keyword evidence="3" id="KW-1185">Reference proteome</keyword>
<feature type="compositionally biased region" description="Low complexity" evidence="1">
    <location>
        <begin position="31"/>
        <end position="48"/>
    </location>
</feature>
<dbReference type="EMBL" id="CP006885">
    <property type="protein sequence ID" value="AHF55879.1"/>
    <property type="molecule type" value="Genomic_DNA"/>
</dbReference>
<accession>W0GHV1</accession>
<dbReference type="HOGENOM" id="CLU_1912288_0_0_2"/>
<protein>
    <submittedName>
        <fullName evidence="2">Uncharacterized protein</fullName>
    </submittedName>
</protein>
<organism evidence="2 3">
    <name type="scientific">Haloarcula hispanica N601</name>
    <dbReference type="NCBI Taxonomy" id="1417673"/>
    <lineage>
        <taxon>Archaea</taxon>
        <taxon>Methanobacteriati</taxon>
        <taxon>Methanobacteriota</taxon>
        <taxon>Stenosarchaea group</taxon>
        <taxon>Halobacteria</taxon>
        <taxon>Halobacteriales</taxon>
        <taxon>Haloarculaceae</taxon>
        <taxon>Haloarcula</taxon>
    </lineage>
</organism>
<proteinExistence type="predicted"/>
<dbReference type="AlphaFoldDB" id="W0GHV1"/>
<evidence type="ECO:0000256" key="1">
    <source>
        <dbReference type="SAM" id="MobiDB-lite"/>
    </source>
</evidence>
<name>W0GHV1_HALHI</name>
<dbReference type="KEGG" id="hhn:HISP_16441"/>
<evidence type="ECO:0000313" key="2">
    <source>
        <dbReference type="EMBL" id="AHF55879.1"/>
    </source>
</evidence>
<dbReference type="Proteomes" id="UP000018572">
    <property type="component" value="Chromosome 2"/>
</dbReference>
<evidence type="ECO:0000313" key="3">
    <source>
        <dbReference type="Proteomes" id="UP000018572"/>
    </source>
</evidence>
<dbReference type="PROSITE" id="PS51257">
    <property type="entry name" value="PROKAR_LIPOPROTEIN"/>
    <property type="match status" value="1"/>
</dbReference>
<gene>
    <name evidence="2" type="ORF">HISP_16441</name>
</gene>
<sequence>MKRRKIITSTLSVIFLSGCTTDSNDQYTLNSTSTEPTPNSTSTGSTPSAGDCYPQFCRGTKLVDVVVDADFSGTVVVEAACRERSYKLQSGDSITITRKVDGESCDIIISANNQTVYNQTIADYVSISLRVGPDGNVSRSAITEL</sequence>
<reference evidence="2 3" key="1">
    <citation type="journal article" date="2014" name="Genome Announc.">
        <title>Complete Genome Sequence of the Extremely Halophilic Archaeon Haloarcula hispanica Strain N601.</title>
        <authorList>
            <person name="Ding J.Y."/>
            <person name="Chiang P.W."/>
            <person name="Hong M.J."/>
            <person name="Dyall-Smith M."/>
            <person name="Tang S.L."/>
        </authorList>
    </citation>
    <scope>NUCLEOTIDE SEQUENCE [LARGE SCALE GENOMIC DNA]</scope>
    <source>
        <strain evidence="2 3">N601</strain>
    </source>
</reference>